<name>A0A7W7CJJ8_9PSEU</name>
<evidence type="ECO:0000313" key="3">
    <source>
        <dbReference type="Proteomes" id="UP000533598"/>
    </source>
</evidence>
<dbReference type="Proteomes" id="UP000533598">
    <property type="component" value="Unassembled WGS sequence"/>
</dbReference>
<dbReference type="Pfam" id="PF02617">
    <property type="entry name" value="ClpS"/>
    <property type="match status" value="1"/>
</dbReference>
<sequence length="76" mass="8299">MFPVVLHDDKATQMSVVAYALAEVCRIAPEEAVRLMLLVHNEGKAEVACYTSADEAERVVAQMHFHGIDATVAVTQ</sequence>
<dbReference type="GO" id="GO:0006508">
    <property type="term" value="P:proteolysis"/>
    <property type="evidence" value="ECO:0007669"/>
    <property type="project" value="UniProtKB-KW"/>
</dbReference>
<gene>
    <name evidence="2" type="ORF">HNR67_008496</name>
</gene>
<accession>A0A7W7CJJ8</accession>
<dbReference type="GO" id="GO:0030163">
    <property type="term" value="P:protein catabolic process"/>
    <property type="evidence" value="ECO:0007669"/>
    <property type="project" value="InterPro"/>
</dbReference>
<dbReference type="GO" id="GO:0008233">
    <property type="term" value="F:peptidase activity"/>
    <property type="evidence" value="ECO:0007669"/>
    <property type="project" value="UniProtKB-KW"/>
</dbReference>
<protein>
    <submittedName>
        <fullName evidence="2">ATP-dependent Clp protease adapter protein ClpS</fullName>
    </submittedName>
</protein>
<evidence type="ECO:0000313" key="2">
    <source>
        <dbReference type="EMBL" id="MBB4682378.1"/>
    </source>
</evidence>
<keyword evidence="2" id="KW-0378">Hydrolase</keyword>
<organism evidence="2 3">
    <name type="scientific">Crossiella cryophila</name>
    <dbReference type="NCBI Taxonomy" id="43355"/>
    <lineage>
        <taxon>Bacteria</taxon>
        <taxon>Bacillati</taxon>
        <taxon>Actinomycetota</taxon>
        <taxon>Actinomycetes</taxon>
        <taxon>Pseudonocardiales</taxon>
        <taxon>Pseudonocardiaceae</taxon>
        <taxon>Crossiella</taxon>
    </lineage>
</organism>
<proteinExistence type="predicted"/>
<dbReference type="RefSeq" id="WP_185009640.1">
    <property type="nucleotide sequence ID" value="NZ_BAAAUI010000007.1"/>
</dbReference>
<dbReference type="AlphaFoldDB" id="A0A7W7CJJ8"/>
<evidence type="ECO:0000259" key="1">
    <source>
        <dbReference type="Pfam" id="PF02617"/>
    </source>
</evidence>
<dbReference type="Gene3D" id="3.30.1390.10">
    <property type="match status" value="1"/>
</dbReference>
<reference evidence="2 3" key="1">
    <citation type="submission" date="2020-08" db="EMBL/GenBank/DDBJ databases">
        <title>Sequencing the genomes of 1000 actinobacteria strains.</title>
        <authorList>
            <person name="Klenk H.-P."/>
        </authorList>
    </citation>
    <scope>NUCLEOTIDE SEQUENCE [LARGE SCALE GENOMIC DNA]</scope>
    <source>
        <strain evidence="2 3">DSM 44230</strain>
    </source>
</reference>
<dbReference type="InterPro" id="IPR003769">
    <property type="entry name" value="ClpS_core"/>
</dbReference>
<dbReference type="SUPFAM" id="SSF54736">
    <property type="entry name" value="ClpS-like"/>
    <property type="match status" value="1"/>
</dbReference>
<feature type="domain" description="Adaptor protein ClpS core" evidence="1">
    <location>
        <begin position="1"/>
        <end position="65"/>
    </location>
</feature>
<dbReference type="EMBL" id="JACHMH010000001">
    <property type="protein sequence ID" value="MBB4682378.1"/>
    <property type="molecule type" value="Genomic_DNA"/>
</dbReference>
<dbReference type="InterPro" id="IPR014719">
    <property type="entry name" value="Ribosomal_bL12_C/ClpS-like"/>
</dbReference>
<keyword evidence="3" id="KW-1185">Reference proteome</keyword>
<comment type="caution">
    <text evidence="2">The sequence shown here is derived from an EMBL/GenBank/DDBJ whole genome shotgun (WGS) entry which is preliminary data.</text>
</comment>
<keyword evidence="2" id="KW-0645">Protease</keyword>